<dbReference type="Proteomes" id="UP000595437">
    <property type="component" value="Chromosome 20"/>
</dbReference>
<dbReference type="AlphaFoldDB" id="A0A7T8JT71"/>
<organism evidence="3 4">
    <name type="scientific">Caligus rogercresseyi</name>
    <name type="common">Sea louse</name>
    <dbReference type="NCBI Taxonomy" id="217165"/>
    <lineage>
        <taxon>Eukaryota</taxon>
        <taxon>Metazoa</taxon>
        <taxon>Ecdysozoa</taxon>
        <taxon>Arthropoda</taxon>
        <taxon>Crustacea</taxon>
        <taxon>Multicrustacea</taxon>
        <taxon>Hexanauplia</taxon>
        <taxon>Copepoda</taxon>
        <taxon>Siphonostomatoida</taxon>
        <taxon>Caligidae</taxon>
        <taxon>Caligus</taxon>
    </lineage>
</organism>
<evidence type="ECO:0000313" key="2">
    <source>
        <dbReference type="EMBL" id="QQP32531.1"/>
    </source>
</evidence>
<evidence type="ECO:0000313" key="3">
    <source>
        <dbReference type="EMBL" id="QQP32930.1"/>
    </source>
</evidence>
<name>A0A7T8JT71_CALRO</name>
<proteinExistence type="predicted"/>
<sequence length="51" mass="5576">MKKDSSPKSLPNAAPVGITPLSNQTLKRRTDSSGDAQTLNIPIYPYELTLF</sequence>
<evidence type="ECO:0000313" key="4">
    <source>
        <dbReference type="Proteomes" id="UP000595437"/>
    </source>
</evidence>
<keyword evidence="4" id="KW-1185">Reference proteome</keyword>
<gene>
    <name evidence="3" type="ORF">FKW44_024125</name>
    <name evidence="2" type="ORF">FKW44_024869</name>
</gene>
<protein>
    <submittedName>
        <fullName evidence="3">Uncharacterized protein</fullName>
    </submittedName>
</protein>
<dbReference type="EMBL" id="CP045908">
    <property type="protein sequence ID" value="QQP32930.1"/>
    <property type="molecule type" value="Genomic_DNA"/>
</dbReference>
<reference evidence="4" key="1">
    <citation type="submission" date="2021-01" db="EMBL/GenBank/DDBJ databases">
        <title>Caligus Genome Assembly.</title>
        <authorList>
            <person name="Gallardo-Escarate C."/>
        </authorList>
    </citation>
    <scope>NUCLEOTIDE SEQUENCE [LARGE SCALE GENOMIC DNA]</scope>
</reference>
<accession>A0A7T8JT71</accession>
<dbReference type="EMBL" id="CP045909">
    <property type="protein sequence ID" value="QQP32531.1"/>
    <property type="molecule type" value="Genomic_DNA"/>
</dbReference>
<reference evidence="3" key="2">
    <citation type="journal article" name="Sci. Data">
        <title>Chromosome-scale genome assembly of the sea louse Caligus rogercresseyi by SMRT sequencing and Hi-C analysis.</title>
        <authorList>
            <person name="Gallardo-Escarate C."/>
            <person name="Valenzuela-Munoz V."/>
            <person name="Nunez-Acuna G."/>
            <person name="Valenzuela-Miranda D."/>
            <person name="Goncalves A.T."/>
            <person name="Escobar-Sepulveda H."/>
            <person name="Liachko I."/>
            <person name="Nelson B."/>
            <person name="Roberts S."/>
            <person name="Warren W."/>
        </authorList>
    </citation>
    <scope>NUCLEOTIDE SEQUENCE</scope>
    <source>
        <tissue evidence="3">Whole tissue</tissue>
    </source>
</reference>
<feature type="region of interest" description="Disordered" evidence="1">
    <location>
        <begin position="1"/>
        <end position="37"/>
    </location>
</feature>
<evidence type="ECO:0000256" key="1">
    <source>
        <dbReference type="SAM" id="MobiDB-lite"/>
    </source>
</evidence>
<dbReference type="Proteomes" id="UP000595437">
    <property type="component" value="Chromosome 19"/>
</dbReference>